<accession>A0A6A6ZH77</accession>
<dbReference type="Proteomes" id="UP000799424">
    <property type="component" value="Unassembled WGS sequence"/>
</dbReference>
<dbReference type="EMBL" id="MU006241">
    <property type="protein sequence ID" value="KAF2820326.1"/>
    <property type="molecule type" value="Genomic_DNA"/>
</dbReference>
<evidence type="ECO:0000313" key="1">
    <source>
        <dbReference type="EMBL" id="KAF2820326.1"/>
    </source>
</evidence>
<name>A0A6A6ZH77_9PLEO</name>
<reference evidence="1" key="1">
    <citation type="journal article" date="2020" name="Stud. Mycol.">
        <title>101 Dothideomycetes genomes: a test case for predicting lifestyles and emergence of pathogens.</title>
        <authorList>
            <person name="Haridas S."/>
            <person name="Albert R."/>
            <person name="Binder M."/>
            <person name="Bloem J."/>
            <person name="Labutti K."/>
            <person name="Salamov A."/>
            <person name="Andreopoulos B."/>
            <person name="Baker S."/>
            <person name="Barry K."/>
            <person name="Bills G."/>
            <person name="Bluhm B."/>
            <person name="Cannon C."/>
            <person name="Castanera R."/>
            <person name="Culley D."/>
            <person name="Daum C."/>
            <person name="Ezra D."/>
            <person name="Gonzalez J."/>
            <person name="Henrissat B."/>
            <person name="Kuo A."/>
            <person name="Liang C."/>
            <person name="Lipzen A."/>
            <person name="Lutzoni F."/>
            <person name="Magnuson J."/>
            <person name="Mondo S."/>
            <person name="Nolan M."/>
            <person name="Ohm R."/>
            <person name="Pangilinan J."/>
            <person name="Park H.-J."/>
            <person name="Ramirez L."/>
            <person name="Alfaro M."/>
            <person name="Sun H."/>
            <person name="Tritt A."/>
            <person name="Yoshinaga Y."/>
            <person name="Zwiers L.-H."/>
            <person name="Turgeon B."/>
            <person name="Goodwin S."/>
            <person name="Spatafora J."/>
            <person name="Crous P."/>
            <person name="Grigoriev I."/>
        </authorList>
    </citation>
    <scope>NUCLEOTIDE SEQUENCE</scope>
    <source>
        <strain evidence="1">CBS 113818</strain>
    </source>
</reference>
<keyword evidence="2" id="KW-1185">Reference proteome</keyword>
<gene>
    <name evidence="1" type="ORF">CC86DRAFT_412201</name>
</gene>
<sequence>MSSRHLVPRPHLIAQIYMTPVPGPPHSLLTVRDRWDWPPRAVCSLGIVPDTVRPNGVLRARCSLIIAAVLPFLIAKIVIHASGKTTALLLLPKDDPAAMDPSAPAFTPCVLTQFADQ</sequence>
<evidence type="ECO:0000313" key="2">
    <source>
        <dbReference type="Proteomes" id="UP000799424"/>
    </source>
</evidence>
<proteinExistence type="predicted"/>
<organism evidence="1 2">
    <name type="scientific">Ophiobolus disseminans</name>
    <dbReference type="NCBI Taxonomy" id="1469910"/>
    <lineage>
        <taxon>Eukaryota</taxon>
        <taxon>Fungi</taxon>
        <taxon>Dikarya</taxon>
        <taxon>Ascomycota</taxon>
        <taxon>Pezizomycotina</taxon>
        <taxon>Dothideomycetes</taxon>
        <taxon>Pleosporomycetidae</taxon>
        <taxon>Pleosporales</taxon>
        <taxon>Pleosporineae</taxon>
        <taxon>Phaeosphaeriaceae</taxon>
        <taxon>Ophiobolus</taxon>
    </lineage>
</organism>
<dbReference type="AlphaFoldDB" id="A0A6A6ZH77"/>
<protein>
    <submittedName>
        <fullName evidence="1">Uncharacterized protein</fullName>
    </submittedName>
</protein>